<comment type="caution">
    <text evidence="2">The sequence shown here is derived from an EMBL/GenBank/DDBJ whole genome shotgun (WGS) entry which is preliminary data.</text>
</comment>
<protein>
    <submittedName>
        <fullName evidence="2">Uncharacterized protein</fullName>
    </submittedName>
</protein>
<feature type="signal peptide" evidence="1">
    <location>
        <begin position="1"/>
        <end position="17"/>
    </location>
</feature>
<sequence length="146" mass="15930">MQLTHLPIVLLASLAAAAPTATTTTLDTQNWTFKPVTIIRTIAPSSTTTATVKPTTSGPKPPPFKPAVNIQCPSGQHSGTVARYSCGWRVNPYKECMVTVWWTDDQGAGRWACDNWCDPKVTGIQDFIKLPEGAMFLDWRPGCIPN</sequence>
<name>A0AAD5SB71_9FUNG</name>
<dbReference type="AlphaFoldDB" id="A0AAD5SB71"/>
<reference evidence="2" key="1">
    <citation type="submission" date="2020-05" db="EMBL/GenBank/DDBJ databases">
        <title>Phylogenomic resolution of chytrid fungi.</title>
        <authorList>
            <person name="Stajich J.E."/>
            <person name="Amses K."/>
            <person name="Simmons R."/>
            <person name="Seto K."/>
            <person name="Myers J."/>
            <person name="Bonds A."/>
            <person name="Quandt C.A."/>
            <person name="Barry K."/>
            <person name="Liu P."/>
            <person name="Grigoriev I."/>
            <person name="Longcore J.E."/>
            <person name="James T.Y."/>
        </authorList>
    </citation>
    <scope>NUCLEOTIDE SEQUENCE</scope>
    <source>
        <strain evidence="2">JEL0318</strain>
    </source>
</reference>
<organism evidence="2 3">
    <name type="scientific">Rhizophlyctis rosea</name>
    <dbReference type="NCBI Taxonomy" id="64517"/>
    <lineage>
        <taxon>Eukaryota</taxon>
        <taxon>Fungi</taxon>
        <taxon>Fungi incertae sedis</taxon>
        <taxon>Chytridiomycota</taxon>
        <taxon>Chytridiomycota incertae sedis</taxon>
        <taxon>Chytridiomycetes</taxon>
        <taxon>Rhizophlyctidales</taxon>
        <taxon>Rhizophlyctidaceae</taxon>
        <taxon>Rhizophlyctis</taxon>
    </lineage>
</organism>
<keyword evidence="3" id="KW-1185">Reference proteome</keyword>
<dbReference type="EMBL" id="JADGJD010000557">
    <property type="protein sequence ID" value="KAJ3050070.1"/>
    <property type="molecule type" value="Genomic_DNA"/>
</dbReference>
<evidence type="ECO:0000313" key="2">
    <source>
        <dbReference type="EMBL" id="KAJ3050070.1"/>
    </source>
</evidence>
<keyword evidence="1" id="KW-0732">Signal</keyword>
<proteinExistence type="predicted"/>
<dbReference type="Proteomes" id="UP001212841">
    <property type="component" value="Unassembled WGS sequence"/>
</dbReference>
<accession>A0AAD5SB71</accession>
<gene>
    <name evidence="2" type="ORF">HK097_008940</name>
</gene>
<feature type="chain" id="PRO_5042217027" evidence="1">
    <location>
        <begin position="18"/>
        <end position="146"/>
    </location>
</feature>
<evidence type="ECO:0000313" key="3">
    <source>
        <dbReference type="Proteomes" id="UP001212841"/>
    </source>
</evidence>
<evidence type="ECO:0000256" key="1">
    <source>
        <dbReference type="SAM" id="SignalP"/>
    </source>
</evidence>